<reference evidence="6 7" key="1">
    <citation type="submission" date="2020-02" db="EMBL/GenBank/DDBJ databases">
        <title>Whole Genome Shotgun Sequence of Streptomyces sp. strain CWH03.</title>
        <authorList>
            <person name="Dohra H."/>
            <person name="Kodani S."/>
            <person name="Yamamura H."/>
        </authorList>
    </citation>
    <scope>NUCLEOTIDE SEQUENCE [LARGE SCALE GENOMIC DNA]</scope>
    <source>
        <strain evidence="6 7">CWH03</strain>
    </source>
</reference>
<keyword evidence="1" id="KW-0805">Transcription regulation</keyword>
<evidence type="ECO:0000313" key="7">
    <source>
        <dbReference type="Proteomes" id="UP000484988"/>
    </source>
</evidence>
<keyword evidence="7" id="KW-1185">Reference proteome</keyword>
<keyword evidence="2" id="KW-0238">DNA-binding</keyword>
<name>A0A6A0B324_9ACTN</name>
<dbReference type="EMBL" id="BLLG01000023">
    <property type="protein sequence ID" value="GFH39085.1"/>
    <property type="molecule type" value="Genomic_DNA"/>
</dbReference>
<sequence>MACAASPAALLLPRRGCGRRGMGPPVRGPVRDRLPPPLAIMEGRWDHEGRRTDGTAVEPMAEDAQLHPSGDPLLVAKFAVPAVPPAFVARRRLLERLTEGAGGPLTVITGPAGAGKTTLASSWCQADLAPGPVVWLTVESADNAPGVFWAYVLGAFRYHRVPLPDVGSPSSADNVDHSLIVRLAGALAQLTGPVVLVLDGLEHTGVHGVAAELDFVLAHAGPSLRLVLLGRVDPALPLHRYRAEARVCEMRRSELAFTPGETAQLLRCHGLTPSRESIGILTERTRGWAAGLRLCALAMQRSEDAEHFAQSFAASQNAVSDYLTAEVLAAQPAATQDLLVRTSILSHIHPELADVLTGRDDGERVLGRLVRDNAFVEPIGDTSWYRCHPLFAEVLRAHLRSRGPALAAPLHREAARWLDAHGRLTDAIEHAAAADDWPYAAGLLVDRLAAGRLLTGSESHRLERLFSSMPDGLPGTAPALAAAACALARGDAAAGRKHLAGARPSGGAAPEVLLTRALLGLLAGPAAGTGAAAPGDPAPAGTPAETGAETGDGGKPATQGRGRGPCRGTPDPVPGAPDSASATSDPHRGVPAPAPAVPAPVPAVPAPVPAVPAPVPAVPAPDPGTPDPDREVRALMGRVDPALLARHPEIEALRRYGRGRALLAAGYGPEAREAFAGALGAATDEQTWTVRYHCLGALALAEAADGLLREAEAHALDGLRAAEEHGVPLDRRSARCHLALAMVAADRGDFTGAGRYLDAASRPRPLPAHDVPAAAEAAVVRSRIELARGRATAALSALDDVPVSADGPTGGGGEPVARIAVARCSVHLARGDPAAALAALGEAPTGGPALTVATAAARLASGDGGPAGRLLAGLPDGERLPPVVRVRVQLLEAQSAAAGGDAARAVRLVAAAVRTARPHGLRGPFTEAGPWLRRLLVRAPGLDEVGAWLAGRSADTARRSGRGTGSRCGPGDPAAGVPLLVEKLSPRERDVLRCAAQTMSTDEIAAELFLSVNTVKTHLKSVYRKLAVSRRSEAVRRARDMGLL</sequence>
<evidence type="ECO:0000259" key="5">
    <source>
        <dbReference type="PROSITE" id="PS50043"/>
    </source>
</evidence>
<dbReference type="Gene3D" id="1.10.10.10">
    <property type="entry name" value="Winged helix-like DNA-binding domain superfamily/Winged helix DNA-binding domain"/>
    <property type="match status" value="1"/>
</dbReference>
<evidence type="ECO:0000313" key="6">
    <source>
        <dbReference type="EMBL" id="GFH39085.1"/>
    </source>
</evidence>
<gene>
    <name evidence="6" type="ORF">SCWH03_53500</name>
</gene>
<dbReference type="InterPro" id="IPR011990">
    <property type="entry name" value="TPR-like_helical_dom_sf"/>
</dbReference>
<dbReference type="PANTHER" id="PTHR44688:SF16">
    <property type="entry name" value="DNA-BINDING TRANSCRIPTIONAL ACTIVATOR DEVR_DOSR"/>
    <property type="match status" value="1"/>
</dbReference>
<dbReference type="SUPFAM" id="SSF46894">
    <property type="entry name" value="C-terminal effector domain of the bipartite response regulators"/>
    <property type="match status" value="1"/>
</dbReference>
<dbReference type="GO" id="GO:0006355">
    <property type="term" value="P:regulation of DNA-templated transcription"/>
    <property type="evidence" value="ECO:0007669"/>
    <property type="project" value="InterPro"/>
</dbReference>
<dbReference type="InterPro" id="IPR003593">
    <property type="entry name" value="AAA+_ATPase"/>
</dbReference>
<dbReference type="Pfam" id="PF00196">
    <property type="entry name" value="GerE"/>
    <property type="match status" value="1"/>
</dbReference>
<organism evidence="6 7">
    <name type="scientific">Streptomyces pacificus</name>
    <dbReference type="NCBI Taxonomy" id="2705029"/>
    <lineage>
        <taxon>Bacteria</taxon>
        <taxon>Bacillati</taxon>
        <taxon>Actinomycetota</taxon>
        <taxon>Actinomycetes</taxon>
        <taxon>Kitasatosporales</taxon>
        <taxon>Streptomycetaceae</taxon>
        <taxon>Streptomyces</taxon>
    </lineage>
</organism>
<dbReference type="InterPro" id="IPR000792">
    <property type="entry name" value="Tscrpt_reg_LuxR_C"/>
</dbReference>
<dbReference type="InterPro" id="IPR041617">
    <property type="entry name" value="TPR_MalT"/>
</dbReference>
<dbReference type="Gene3D" id="1.25.40.10">
    <property type="entry name" value="Tetratricopeptide repeat domain"/>
    <property type="match status" value="1"/>
</dbReference>
<feature type="domain" description="HTH luxR-type" evidence="5">
    <location>
        <begin position="977"/>
        <end position="1042"/>
    </location>
</feature>
<evidence type="ECO:0000256" key="4">
    <source>
        <dbReference type="SAM" id="MobiDB-lite"/>
    </source>
</evidence>
<feature type="compositionally biased region" description="Low complexity" evidence="4">
    <location>
        <begin position="528"/>
        <end position="549"/>
    </location>
</feature>
<dbReference type="InterPro" id="IPR016032">
    <property type="entry name" value="Sig_transdc_resp-reg_C-effctor"/>
</dbReference>
<dbReference type="PROSITE" id="PS50043">
    <property type="entry name" value="HTH_LUXR_2"/>
    <property type="match status" value="1"/>
</dbReference>
<dbReference type="SUPFAM" id="SSF52540">
    <property type="entry name" value="P-loop containing nucleoside triphosphate hydrolases"/>
    <property type="match status" value="1"/>
</dbReference>
<dbReference type="GO" id="GO:0003677">
    <property type="term" value="F:DNA binding"/>
    <property type="evidence" value="ECO:0007669"/>
    <property type="project" value="UniProtKB-KW"/>
</dbReference>
<evidence type="ECO:0000256" key="3">
    <source>
        <dbReference type="ARBA" id="ARBA00023163"/>
    </source>
</evidence>
<dbReference type="CDD" id="cd06170">
    <property type="entry name" value="LuxR_C_like"/>
    <property type="match status" value="1"/>
</dbReference>
<dbReference type="SMART" id="SM00382">
    <property type="entry name" value="AAA"/>
    <property type="match status" value="1"/>
</dbReference>
<keyword evidence="3" id="KW-0804">Transcription</keyword>
<dbReference type="InterPro" id="IPR059106">
    <property type="entry name" value="WHD_MalT"/>
</dbReference>
<accession>A0A6A0B324</accession>
<dbReference type="InterPro" id="IPR027417">
    <property type="entry name" value="P-loop_NTPase"/>
</dbReference>
<feature type="region of interest" description="Disordered" evidence="4">
    <location>
        <begin position="528"/>
        <end position="595"/>
    </location>
</feature>
<protein>
    <submittedName>
        <fullName evidence="6">Helix-turn-helix transcriptional regulator</fullName>
    </submittedName>
</protein>
<dbReference type="Gene3D" id="3.40.50.300">
    <property type="entry name" value="P-loop containing nucleotide triphosphate hydrolases"/>
    <property type="match status" value="1"/>
</dbReference>
<dbReference type="Pfam" id="PF25873">
    <property type="entry name" value="WHD_MalT"/>
    <property type="match status" value="1"/>
</dbReference>
<dbReference type="PANTHER" id="PTHR44688">
    <property type="entry name" value="DNA-BINDING TRANSCRIPTIONAL ACTIVATOR DEVR_DOSR"/>
    <property type="match status" value="1"/>
</dbReference>
<evidence type="ECO:0000256" key="2">
    <source>
        <dbReference type="ARBA" id="ARBA00023125"/>
    </source>
</evidence>
<dbReference type="Pfam" id="PF17874">
    <property type="entry name" value="TPR_MalT"/>
    <property type="match status" value="1"/>
</dbReference>
<comment type="caution">
    <text evidence="6">The sequence shown here is derived from an EMBL/GenBank/DDBJ whole genome shotgun (WGS) entry which is preliminary data.</text>
</comment>
<dbReference type="PRINTS" id="PR00038">
    <property type="entry name" value="HTHLUXR"/>
</dbReference>
<dbReference type="AlphaFoldDB" id="A0A6A0B324"/>
<evidence type="ECO:0000256" key="1">
    <source>
        <dbReference type="ARBA" id="ARBA00023015"/>
    </source>
</evidence>
<dbReference type="SMART" id="SM00421">
    <property type="entry name" value="HTH_LUXR"/>
    <property type="match status" value="1"/>
</dbReference>
<dbReference type="Proteomes" id="UP000484988">
    <property type="component" value="Unassembled WGS sequence"/>
</dbReference>
<proteinExistence type="predicted"/>
<dbReference type="InterPro" id="IPR036388">
    <property type="entry name" value="WH-like_DNA-bd_sf"/>
</dbReference>